<evidence type="ECO:0000313" key="1">
    <source>
        <dbReference type="EMBL" id="KIK73615.1"/>
    </source>
</evidence>
<name>A0A0D0D8Y5_9AGAM</name>
<keyword evidence="2" id="KW-1185">Reference proteome</keyword>
<reference evidence="2" key="2">
    <citation type="submission" date="2015-01" db="EMBL/GenBank/DDBJ databases">
        <title>Evolutionary Origins and Diversification of the Mycorrhizal Mutualists.</title>
        <authorList>
            <consortium name="DOE Joint Genome Institute"/>
            <consortium name="Mycorrhizal Genomics Consortium"/>
            <person name="Kohler A."/>
            <person name="Kuo A."/>
            <person name="Nagy L.G."/>
            <person name="Floudas D."/>
            <person name="Copeland A."/>
            <person name="Barry K.W."/>
            <person name="Cichocki N."/>
            <person name="Veneault-Fourrey C."/>
            <person name="LaButti K."/>
            <person name="Lindquist E.A."/>
            <person name="Lipzen A."/>
            <person name="Lundell T."/>
            <person name="Morin E."/>
            <person name="Murat C."/>
            <person name="Riley R."/>
            <person name="Ohm R."/>
            <person name="Sun H."/>
            <person name="Tunlid A."/>
            <person name="Henrissat B."/>
            <person name="Grigoriev I.V."/>
            <person name="Hibbett D.S."/>
            <person name="Martin F."/>
        </authorList>
    </citation>
    <scope>NUCLEOTIDE SEQUENCE [LARGE SCALE GENOMIC DNA]</scope>
    <source>
        <strain evidence="2">Ve08.2h10</strain>
    </source>
</reference>
<organism evidence="1 2">
    <name type="scientific">Paxillus rubicundulus Ve08.2h10</name>
    <dbReference type="NCBI Taxonomy" id="930991"/>
    <lineage>
        <taxon>Eukaryota</taxon>
        <taxon>Fungi</taxon>
        <taxon>Dikarya</taxon>
        <taxon>Basidiomycota</taxon>
        <taxon>Agaricomycotina</taxon>
        <taxon>Agaricomycetes</taxon>
        <taxon>Agaricomycetidae</taxon>
        <taxon>Boletales</taxon>
        <taxon>Paxilineae</taxon>
        <taxon>Paxillaceae</taxon>
        <taxon>Paxillus</taxon>
    </lineage>
</organism>
<evidence type="ECO:0000313" key="2">
    <source>
        <dbReference type="Proteomes" id="UP000054538"/>
    </source>
</evidence>
<dbReference type="InParanoid" id="A0A0D0D8Y5"/>
<protein>
    <submittedName>
        <fullName evidence="1">Uncharacterized protein</fullName>
    </submittedName>
</protein>
<dbReference type="OrthoDB" id="2686544at2759"/>
<dbReference type="Proteomes" id="UP000054538">
    <property type="component" value="Unassembled WGS sequence"/>
</dbReference>
<gene>
    <name evidence="1" type="ORF">PAXRUDRAFT_177955</name>
</gene>
<dbReference type="EMBL" id="KN829576">
    <property type="protein sequence ID" value="KIK73615.1"/>
    <property type="molecule type" value="Genomic_DNA"/>
</dbReference>
<sequence length="86" mass="9471">FLFTTHTTSDLLKSRPTAKPFRKKGFPYFDDIQKLIPMGQRNKNIFCPGTAPWLSTSKMTPTGSLCADSAMASGNISHIPSPLNLQ</sequence>
<feature type="non-terminal residue" evidence="1">
    <location>
        <position position="1"/>
    </location>
</feature>
<dbReference type="HOGENOM" id="CLU_2503958_0_0_1"/>
<proteinExistence type="predicted"/>
<accession>A0A0D0D8Y5</accession>
<dbReference type="AlphaFoldDB" id="A0A0D0D8Y5"/>
<reference evidence="1 2" key="1">
    <citation type="submission" date="2014-04" db="EMBL/GenBank/DDBJ databases">
        <authorList>
            <consortium name="DOE Joint Genome Institute"/>
            <person name="Kuo A."/>
            <person name="Kohler A."/>
            <person name="Jargeat P."/>
            <person name="Nagy L.G."/>
            <person name="Floudas D."/>
            <person name="Copeland A."/>
            <person name="Barry K.W."/>
            <person name="Cichocki N."/>
            <person name="Veneault-Fourrey C."/>
            <person name="LaButti K."/>
            <person name="Lindquist E.A."/>
            <person name="Lipzen A."/>
            <person name="Lundell T."/>
            <person name="Morin E."/>
            <person name="Murat C."/>
            <person name="Sun H."/>
            <person name="Tunlid A."/>
            <person name="Henrissat B."/>
            <person name="Grigoriev I.V."/>
            <person name="Hibbett D.S."/>
            <person name="Martin F."/>
            <person name="Nordberg H.P."/>
            <person name="Cantor M.N."/>
            <person name="Hua S.X."/>
        </authorList>
    </citation>
    <scope>NUCLEOTIDE SEQUENCE [LARGE SCALE GENOMIC DNA]</scope>
    <source>
        <strain evidence="1 2">Ve08.2h10</strain>
    </source>
</reference>